<reference evidence="3" key="1">
    <citation type="submission" date="2024-07" db="EMBL/GenBank/DDBJ databases">
        <title>Two chromosome-level genome assemblies of Korean endemic species Abeliophyllum distichum and Forsythia ovata (Oleaceae).</title>
        <authorList>
            <person name="Jang H."/>
        </authorList>
    </citation>
    <scope>NUCLEOTIDE SEQUENCE [LARGE SCALE GENOMIC DNA]</scope>
</reference>
<organism evidence="2 3">
    <name type="scientific">Abeliophyllum distichum</name>
    <dbReference type="NCBI Taxonomy" id="126358"/>
    <lineage>
        <taxon>Eukaryota</taxon>
        <taxon>Viridiplantae</taxon>
        <taxon>Streptophyta</taxon>
        <taxon>Embryophyta</taxon>
        <taxon>Tracheophyta</taxon>
        <taxon>Spermatophyta</taxon>
        <taxon>Magnoliopsida</taxon>
        <taxon>eudicotyledons</taxon>
        <taxon>Gunneridae</taxon>
        <taxon>Pentapetalae</taxon>
        <taxon>asterids</taxon>
        <taxon>lamiids</taxon>
        <taxon>Lamiales</taxon>
        <taxon>Oleaceae</taxon>
        <taxon>Forsythieae</taxon>
        <taxon>Abeliophyllum</taxon>
    </lineage>
</organism>
<dbReference type="EMBL" id="JBFOLK010000014">
    <property type="protein sequence ID" value="KAL2462266.1"/>
    <property type="molecule type" value="Genomic_DNA"/>
</dbReference>
<evidence type="ECO:0000313" key="2">
    <source>
        <dbReference type="EMBL" id="KAL2462266.1"/>
    </source>
</evidence>
<feature type="region of interest" description="Disordered" evidence="1">
    <location>
        <begin position="1"/>
        <end position="52"/>
    </location>
</feature>
<sequence>MVVQGGDAKGGFPRQIDQSRHMGPRNQNHKAEVKDVTSTRSKTTSKVSVSQPRSKFCRIHRYDNHHTEEYPEVRATINKMVENRYRPFGRSQMGQPSQPRPTNYTYTRDKAEEQEADVIIQHRVYLNRQTREGLMNKRQQLNPLLEKSIQLLGDLTLAGRVIMHRKVI</sequence>
<protein>
    <submittedName>
        <fullName evidence="2">Uncharacterized protein</fullName>
    </submittedName>
</protein>
<dbReference type="AlphaFoldDB" id="A0ABD1PI80"/>
<gene>
    <name evidence="2" type="ORF">Adt_45686</name>
</gene>
<evidence type="ECO:0000256" key="1">
    <source>
        <dbReference type="SAM" id="MobiDB-lite"/>
    </source>
</evidence>
<dbReference type="Proteomes" id="UP001604336">
    <property type="component" value="Unassembled WGS sequence"/>
</dbReference>
<keyword evidence="3" id="KW-1185">Reference proteome</keyword>
<feature type="compositionally biased region" description="Low complexity" evidence="1">
    <location>
        <begin position="38"/>
        <end position="50"/>
    </location>
</feature>
<name>A0ABD1PI80_9LAMI</name>
<evidence type="ECO:0000313" key="3">
    <source>
        <dbReference type="Proteomes" id="UP001604336"/>
    </source>
</evidence>
<accession>A0ABD1PI80</accession>
<comment type="caution">
    <text evidence="2">The sequence shown here is derived from an EMBL/GenBank/DDBJ whole genome shotgun (WGS) entry which is preliminary data.</text>
</comment>
<proteinExistence type="predicted"/>